<dbReference type="SMART" id="SM00387">
    <property type="entry name" value="HATPase_c"/>
    <property type="match status" value="1"/>
</dbReference>
<comment type="caution">
    <text evidence="13">The sequence shown here is derived from an EMBL/GenBank/DDBJ whole genome shotgun (WGS) entry which is preliminary data.</text>
</comment>
<evidence type="ECO:0000256" key="11">
    <source>
        <dbReference type="SAM" id="Phobius"/>
    </source>
</evidence>
<evidence type="ECO:0000259" key="12">
    <source>
        <dbReference type="PROSITE" id="PS50109"/>
    </source>
</evidence>
<dbReference type="GO" id="GO:0005524">
    <property type="term" value="F:ATP binding"/>
    <property type="evidence" value="ECO:0007669"/>
    <property type="project" value="UniProtKB-KW"/>
</dbReference>
<evidence type="ECO:0000256" key="8">
    <source>
        <dbReference type="ARBA" id="ARBA00023012"/>
    </source>
</evidence>
<evidence type="ECO:0000256" key="7">
    <source>
        <dbReference type="ARBA" id="ARBA00022840"/>
    </source>
</evidence>
<dbReference type="InterPro" id="IPR004358">
    <property type="entry name" value="Sig_transdc_His_kin-like_C"/>
</dbReference>
<proteinExistence type="predicted"/>
<feature type="compositionally biased region" description="Basic and acidic residues" evidence="10">
    <location>
        <begin position="671"/>
        <end position="681"/>
    </location>
</feature>
<dbReference type="EC" id="2.7.13.3" evidence="2"/>
<keyword evidence="6" id="KW-0418">Kinase</keyword>
<keyword evidence="4" id="KW-0808">Transferase</keyword>
<feature type="region of interest" description="Disordered" evidence="10">
    <location>
        <begin position="1"/>
        <end position="23"/>
    </location>
</feature>
<keyword evidence="14" id="KW-1185">Reference proteome</keyword>
<feature type="transmembrane region" description="Helical" evidence="11">
    <location>
        <begin position="34"/>
        <end position="57"/>
    </location>
</feature>
<evidence type="ECO:0000313" key="13">
    <source>
        <dbReference type="EMBL" id="GGG45231.1"/>
    </source>
</evidence>
<dbReference type="CDD" id="cd18774">
    <property type="entry name" value="PDC2_HK_sensor"/>
    <property type="match status" value="1"/>
</dbReference>
<feature type="coiled-coil region" evidence="9">
    <location>
        <begin position="381"/>
        <end position="412"/>
    </location>
</feature>
<evidence type="ECO:0000256" key="1">
    <source>
        <dbReference type="ARBA" id="ARBA00000085"/>
    </source>
</evidence>
<dbReference type="AlphaFoldDB" id="A0A8J2ZE93"/>
<keyword evidence="11" id="KW-0812">Transmembrane</keyword>
<comment type="catalytic activity">
    <reaction evidence="1">
        <text>ATP + protein L-histidine = ADP + protein N-phospho-L-histidine.</text>
        <dbReference type="EC" id="2.7.13.3"/>
    </reaction>
</comment>
<dbReference type="PROSITE" id="PS50109">
    <property type="entry name" value="HIS_KIN"/>
    <property type="match status" value="1"/>
</dbReference>
<dbReference type="Gene3D" id="1.10.287.130">
    <property type="match status" value="1"/>
</dbReference>
<dbReference type="GO" id="GO:0000155">
    <property type="term" value="F:phosphorelay sensor kinase activity"/>
    <property type="evidence" value="ECO:0007669"/>
    <property type="project" value="InterPro"/>
</dbReference>
<name>A0A8J2ZE93_9PROT</name>
<dbReference type="SUPFAM" id="SSF55874">
    <property type="entry name" value="ATPase domain of HSP90 chaperone/DNA topoisomerase II/histidine kinase"/>
    <property type="match status" value="1"/>
</dbReference>
<dbReference type="InterPro" id="IPR003594">
    <property type="entry name" value="HATPase_dom"/>
</dbReference>
<feature type="region of interest" description="Disordered" evidence="10">
    <location>
        <begin position="647"/>
        <end position="681"/>
    </location>
</feature>
<dbReference type="CDD" id="cd00082">
    <property type="entry name" value="HisKA"/>
    <property type="match status" value="1"/>
</dbReference>
<dbReference type="PANTHER" id="PTHR43065:SF10">
    <property type="entry name" value="PEROXIDE STRESS-ACTIVATED HISTIDINE KINASE MAK3"/>
    <property type="match status" value="1"/>
</dbReference>
<sequence>MNRAPDVPAGEEPARRAAGHDMPARRGHGLRTHLLVLVLVALAPALVVGAAAAWYAAAGYRAASEARLRDTARALALAVDEEIARAEAAAIALAASPDLDPGGDLRRFDERARLVAESIGAAVFVAGPGPDHPRVVDTRLPAGAAPMPDPPDAGAAAAAVARVFATGRTVVGDLAAGPAGGAMRASVVVPATRDGAGTVWAVGVTLAPARLSALLAAQGLTDGAFAAVADARGIVVARSRDAERFIGRSAETWYAAAMADGGGAGHVTRGRSLEHEEVLMATHRLWAAPGWAVIVAAPYAAHAASWRAPLRGLAVGGAAALALAAALATWLARRLLRPVEALALGARAVAMADGTGPDLAIAAPRSTVAEFEALRLGIADAEAALRRRAEAERRAAAALRESDRRMQELRSEFLRVARLSEMGQMAVTLAHELSQPLAASVNYINGARRLVERAAAEGDPQRDAALEALGRAAGEAVRAGQIIRRMRGLALRGEAEKRIEDPASLVEEANELAWILAKHAQVEVRLALDRLAPTVLADRIQIQQVLLNLMHNAIEAMEGQEAERRLTVSTRRAAAAGAEQVEISVADTGPGLPEEVQAELFAPFVTTKPGGVGVGLSVCRTIVEAHGGRIWAEPNPGGGTVFRFTLPASGAAGGDDAESGGGAAESGIRAAPEDGPRGPNA</sequence>
<dbReference type="Proteomes" id="UP000597507">
    <property type="component" value="Unassembled WGS sequence"/>
</dbReference>
<dbReference type="Gene3D" id="3.30.565.10">
    <property type="entry name" value="Histidine kinase-like ATPase, C-terminal domain"/>
    <property type="match status" value="1"/>
</dbReference>
<dbReference type="PRINTS" id="PR00344">
    <property type="entry name" value="BCTRLSENSOR"/>
</dbReference>
<protein>
    <recommendedName>
        <fullName evidence="2">histidine kinase</fullName>
        <ecNumber evidence="2">2.7.13.3</ecNumber>
    </recommendedName>
</protein>
<accession>A0A8J2ZE93</accession>
<evidence type="ECO:0000313" key="14">
    <source>
        <dbReference type="Proteomes" id="UP000597507"/>
    </source>
</evidence>
<evidence type="ECO:0000256" key="5">
    <source>
        <dbReference type="ARBA" id="ARBA00022741"/>
    </source>
</evidence>
<keyword evidence="8" id="KW-0902">Two-component regulatory system</keyword>
<evidence type="ECO:0000256" key="3">
    <source>
        <dbReference type="ARBA" id="ARBA00022553"/>
    </source>
</evidence>
<feature type="compositionally biased region" description="Basic and acidic residues" evidence="10">
    <location>
        <begin position="12"/>
        <end position="23"/>
    </location>
</feature>
<keyword evidence="11" id="KW-1133">Transmembrane helix</keyword>
<organism evidence="13 14">
    <name type="scientific">Caldovatus sediminis</name>
    <dbReference type="NCBI Taxonomy" id="2041189"/>
    <lineage>
        <taxon>Bacteria</taxon>
        <taxon>Pseudomonadati</taxon>
        <taxon>Pseudomonadota</taxon>
        <taxon>Alphaproteobacteria</taxon>
        <taxon>Acetobacterales</taxon>
        <taxon>Roseomonadaceae</taxon>
        <taxon>Caldovatus</taxon>
    </lineage>
</organism>
<dbReference type="Pfam" id="PF02518">
    <property type="entry name" value="HATPase_c"/>
    <property type="match status" value="1"/>
</dbReference>
<dbReference type="InterPro" id="IPR005467">
    <property type="entry name" value="His_kinase_dom"/>
</dbReference>
<evidence type="ECO:0000256" key="6">
    <source>
        <dbReference type="ARBA" id="ARBA00022777"/>
    </source>
</evidence>
<evidence type="ECO:0000256" key="4">
    <source>
        <dbReference type="ARBA" id="ARBA00022679"/>
    </source>
</evidence>
<dbReference type="PANTHER" id="PTHR43065">
    <property type="entry name" value="SENSOR HISTIDINE KINASE"/>
    <property type="match status" value="1"/>
</dbReference>
<keyword evidence="11" id="KW-0472">Membrane</keyword>
<dbReference type="InterPro" id="IPR036890">
    <property type="entry name" value="HATPase_C_sf"/>
</dbReference>
<gene>
    <name evidence="13" type="ORF">GCM10010964_35790</name>
</gene>
<keyword evidence="7" id="KW-0067">ATP-binding</keyword>
<reference evidence="13 14" key="1">
    <citation type="journal article" date="2014" name="Int. J. Syst. Evol. Microbiol.">
        <title>Complete genome sequence of Corynebacterium casei LMG S-19264T (=DSM 44701T), isolated from a smear-ripened cheese.</title>
        <authorList>
            <consortium name="US DOE Joint Genome Institute (JGI-PGF)"/>
            <person name="Walter F."/>
            <person name="Albersmeier A."/>
            <person name="Kalinowski J."/>
            <person name="Ruckert C."/>
        </authorList>
    </citation>
    <scope>NUCLEOTIDE SEQUENCE [LARGE SCALE GENOMIC DNA]</scope>
    <source>
        <strain evidence="13 14">CGMCC 1.16330</strain>
    </source>
</reference>
<evidence type="ECO:0000256" key="10">
    <source>
        <dbReference type="SAM" id="MobiDB-lite"/>
    </source>
</evidence>
<feature type="domain" description="Histidine kinase" evidence="12">
    <location>
        <begin position="428"/>
        <end position="650"/>
    </location>
</feature>
<dbReference type="EMBL" id="BMKS01000014">
    <property type="protein sequence ID" value="GGG45231.1"/>
    <property type="molecule type" value="Genomic_DNA"/>
</dbReference>
<keyword evidence="5" id="KW-0547">Nucleotide-binding</keyword>
<keyword evidence="9" id="KW-0175">Coiled coil</keyword>
<keyword evidence="3" id="KW-0597">Phosphoprotein</keyword>
<dbReference type="InterPro" id="IPR003661">
    <property type="entry name" value="HisK_dim/P_dom"/>
</dbReference>
<evidence type="ECO:0000256" key="2">
    <source>
        <dbReference type="ARBA" id="ARBA00012438"/>
    </source>
</evidence>
<evidence type="ECO:0000256" key="9">
    <source>
        <dbReference type="SAM" id="Coils"/>
    </source>
</evidence>